<dbReference type="PANTHER" id="PTHR43140:SF1">
    <property type="entry name" value="TYPE I RESTRICTION ENZYME ECOKI SPECIFICITY SUBUNIT"/>
    <property type="match status" value="1"/>
</dbReference>
<dbReference type="InterPro" id="IPR044946">
    <property type="entry name" value="Restrct_endonuc_typeI_TRD_sf"/>
</dbReference>
<feature type="domain" description="Type I restriction modification DNA specificity" evidence="4">
    <location>
        <begin position="6"/>
        <end position="162"/>
    </location>
</feature>
<dbReference type="EMBL" id="WRPA01000014">
    <property type="protein sequence ID" value="MXR69954.1"/>
    <property type="molecule type" value="Genomic_DNA"/>
</dbReference>
<accession>A0A6L7I1Z7</accession>
<dbReference type="InterPro" id="IPR051212">
    <property type="entry name" value="Type-I_RE_S_subunit"/>
</dbReference>
<keyword evidence="6" id="KW-1185">Reference proteome</keyword>
<dbReference type="AlphaFoldDB" id="A0A6L7I1Z7"/>
<protein>
    <recommendedName>
        <fullName evidence="4">Type I restriction modification DNA specificity domain-containing protein</fullName>
    </recommendedName>
</protein>
<dbReference type="Gene3D" id="3.90.220.20">
    <property type="entry name" value="DNA methylase specificity domains"/>
    <property type="match status" value="2"/>
</dbReference>
<name>A0A6L7I1Z7_9GAMM</name>
<organism evidence="5 6">
    <name type="scientific">Shewanella insulae</name>
    <dbReference type="NCBI Taxonomy" id="2681496"/>
    <lineage>
        <taxon>Bacteria</taxon>
        <taxon>Pseudomonadati</taxon>
        <taxon>Pseudomonadota</taxon>
        <taxon>Gammaproteobacteria</taxon>
        <taxon>Alteromonadales</taxon>
        <taxon>Shewanellaceae</taxon>
        <taxon>Shewanella</taxon>
    </lineage>
</organism>
<dbReference type="GO" id="GO:0003677">
    <property type="term" value="F:DNA binding"/>
    <property type="evidence" value="ECO:0007669"/>
    <property type="project" value="UniProtKB-KW"/>
</dbReference>
<dbReference type="Proteomes" id="UP000474778">
    <property type="component" value="Unassembled WGS sequence"/>
</dbReference>
<evidence type="ECO:0000256" key="2">
    <source>
        <dbReference type="ARBA" id="ARBA00022747"/>
    </source>
</evidence>
<dbReference type="Pfam" id="PF01420">
    <property type="entry name" value="Methylase_S"/>
    <property type="match status" value="2"/>
</dbReference>
<evidence type="ECO:0000256" key="3">
    <source>
        <dbReference type="ARBA" id="ARBA00023125"/>
    </source>
</evidence>
<feature type="domain" description="Type I restriction modification DNA specificity" evidence="4">
    <location>
        <begin position="195"/>
        <end position="377"/>
    </location>
</feature>
<comment type="caution">
    <text evidence="5">The sequence shown here is derived from an EMBL/GenBank/DDBJ whole genome shotgun (WGS) entry which is preliminary data.</text>
</comment>
<keyword evidence="3" id="KW-0238">DNA-binding</keyword>
<comment type="similarity">
    <text evidence="1">Belongs to the type-I restriction system S methylase family.</text>
</comment>
<reference evidence="5 6" key="1">
    <citation type="submission" date="2019-12" db="EMBL/GenBank/DDBJ databases">
        <title>Shewanella insulae sp. nov., isolated from a tidal flat.</title>
        <authorList>
            <person name="Yoon J.-H."/>
        </authorList>
    </citation>
    <scope>NUCLEOTIDE SEQUENCE [LARGE SCALE GENOMIC DNA]</scope>
    <source>
        <strain evidence="5 6">JBTF-M18</strain>
    </source>
</reference>
<dbReference type="GO" id="GO:0009307">
    <property type="term" value="P:DNA restriction-modification system"/>
    <property type="evidence" value="ECO:0007669"/>
    <property type="project" value="UniProtKB-KW"/>
</dbReference>
<dbReference type="CDD" id="cd17523">
    <property type="entry name" value="RMtype1_S_StySPI-TRD2-CR2_like"/>
    <property type="match status" value="1"/>
</dbReference>
<keyword evidence="2" id="KW-0680">Restriction system</keyword>
<gene>
    <name evidence="5" type="ORF">GNT65_14925</name>
</gene>
<dbReference type="SUPFAM" id="SSF116734">
    <property type="entry name" value="DNA methylase specificity domain"/>
    <property type="match status" value="2"/>
</dbReference>
<evidence type="ECO:0000313" key="6">
    <source>
        <dbReference type="Proteomes" id="UP000474778"/>
    </source>
</evidence>
<sequence>MSQVIPEEWVNILASDAFSLIATTDKKVKTKDCLDFGKFPVVDQGQGNVAGYVNDENKVITVDEPLIVFGDHTRTVKWINFSFVPGADGTKILQSKRFIEARLAYHQLCSLEIPDKGYSRHFKFFKELNFAIPPLAEQRVIADKLDELLAQVESTKARLDAIPAILKSFRQSVLAAAVSGKLTEEWRGENTQQSWENTLLGDIIIASANGLSKRSGKVGQDTTILRLADFKNAIRIFGKERQIKLNEKELEKYSLRSGDILVIRVNGSADLAGRFIEYRQNDCSEGFCDHFIRLRLDTEKVLPTYLTFVANEGVGRHYLQSSLSTSAGQNTINQGSVKGLKVPLPSVLEQAEIVRRVEELLAFADSIEQKATAALERVNNLTQSILARAFRGELTADWRAANPELISGENSAEALLAKIAAEREAIKKQPKPKRTAIKNKTGSRMSKQIIKVVDALKEAGEPLSGQQLLAAAGYPSDSDTDQLEQFFLDIRQELIVEKSIVKLERGDDGQDWFTLAQKAAKE</sequence>
<evidence type="ECO:0000256" key="1">
    <source>
        <dbReference type="ARBA" id="ARBA00010923"/>
    </source>
</evidence>
<dbReference type="PANTHER" id="PTHR43140">
    <property type="entry name" value="TYPE-1 RESTRICTION ENZYME ECOKI SPECIFICITY PROTEIN"/>
    <property type="match status" value="1"/>
</dbReference>
<dbReference type="InterPro" id="IPR000055">
    <property type="entry name" value="Restrct_endonuc_typeI_TRD"/>
</dbReference>
<evidence type="ECO:0000313" key="5">
    <source>
        <dbReference type="EMBL" id="MXR69954.1"/>
    </source>
</evidence>
<proteinExistence type="inferred from homology"/>
<dbReference type="RefSeq" id="WP_160797572.1">
    <property type="nucleotide sequence ID" value="NZ_WRPA01000014.1"/>
</dbReference>
<evidence type="ECO:0000259" key="4">
    <source>
        <dbReference type="Pfam" id="PF01420"/>
    </source>
</evidence>